<evidence type="ECO:0000256" key="3">
    <source>
        <dbReference type="ARBA" id="ARBA00023163"/>
    </source>
</evidence>
<keyword evidence="7" id="KW-1185">Reference proteome</keyword>
<dbReference type="InterPro" id="IPR016032">
    <property type="entry name" value="Sig_transdc_resp-reg_C-effctor"/>
</dbReference>
<dbReference type="SUPFAM" id="SSF48452">
    <property type="entry name" value="TPR-like"/>
    <property type="match status" value="1"/>
</dbReference>
<evidence type="ECO:0000259" key="5">
    <source>
        <dbReference type="PROSITE" id="PS50043"/>
    </source>
</evidence>
<keyword evidence="2" id="KW-0238">DNA-binding</keyword>
<dbReference type="InterPro" id="IPR036388">
    <property type="entry name" value="WH-like_DNA-bd_sf"/>
</dbReference>
<dbReference type="PANTHER" id="PTHR43214">
    <property type="entry name" value="TWO-COMPONENT RESPONSE REGULATOR"/>
    <property type="match status" value="1"/>
</dbReference>
<dbReference type="Proteomes" id="UP001596083">
    <property type="component" value="Unassembled WGS sequence"/>
</dbReference>
<dbReference type="RefSeq" id="WP_390320948.1">
    <property type="nucleotide sequence ID" value="NZ_JBHSPB010000029.1"/>
</dbReference>
<keyword evidence="3" id="KW-0804">Transcription</keyword>
<evidence type="ECO:0000256" key="2">
    <source>
        <dbReference type="ARBA" id="ARBA00023125"/>
    </source>
</evidence>
<feature type="compositionally biased region" description="Polar residues" evidence="4">
    <location>
        <begin position="71"/>
        <end position="101"/>
    </location>
</feature>
<feature type="compositionally biased region" description="Polar residues" evidence="4">
    <location>
        <begin position="126"/>
        <end position="144"/>
    </location>
</feature>
<gene>
    <name evidence="6" type="ORF">ACFP1Z_30455</name>
</gene>
<proteinExistence type="predicted"/>
<dbReference type="PROSITE" id="PS50043">
    <property type="entry name" value="HTH_LUXR_2"/>
    <property type="match status" value="1"/>
</dbReference>
<evidence type="ECO:0000256" key="4">
    <source>
        <dbReference type="SAM" id="MobiDB-lite"/>
    </source>
</evidence>
<accession>A0ABW0ZDT7</accession>
<dbReference type="EMBL" id="JBHSPB010000029">
    <property type="protein sequence ID" value="MFC5724485.1"/>
    <property type="molecule type" value="Genomic_DNA"/>
</dbReference>
<protein>
    <submittedName>
        <fullName evidence="6">LuxR C-terminal-related transcriptional regulator</fullName>
    </submittedName>
</protein>
<dbReference type="SUPFAM" id="SSF46894">
    <property type="entry name" value="C-terminal effector domain of the bipartite response regulators"/>
    <property type="match status" value="1"/>
</dbReference>
<evidence type="ECO:0000313" key="6">
    <source>
        <dbReference type="EMBL" id="MFC5724485.1"/>
    </source>
</evidence>
<feature type="domain" description="HTH luxR-type" evidence="5">
    <location>
        <begin position="750"/>
        <end position="815"/>
    </location>
</feature>
<reference evidence="7" key="1">
    <citation type="journal article" date="2019" name="Int. J. Syst. Evol. Microbiol.">
        <title>The Global Catalogue of Microorganisms (GCM) 10K type strain sequencing project: providing services to taxonomists for standard genome sequencing and annotation.</title>
        <authorList>
            <consortium name="The Broad Institute Genomics Platform"/>
            <consortium name="The Broad Institute Genome Sequencing Center for Infectious Disease"/>
            <person name="Wu L."/>
            <person name="Ma J."/>
        </authorList>
    </citation>
    <scope>NUCLEOTIDE SEQUENCE [LARGE SCALE GENOMIC DNA]</scope>
    <source>
        <strain evidence="7">CGMCC 4.7304</strain>
    </source>
</reference>
<keyword evidence="1" id="KW-0805">Transcription regulation</keyword>
<feature type="non-terminal residue" evidence="6">
    <location>
        <position position="1"/>
    </location>
</feature>
<dbReference type="SMART" id="SM00421">
    <property type="entry name" value="HTH_LUXR"/>
    <property type="match status" value="1"/>
</dbReference>
<evidence type="ECO:0000313" key="7">
    <source>
        <dbReference type="Proteomes" id="UP001596083"/>
    </source>
</evidence>
<comment type="caution">
    <text evidence="6">The sequence shown here is derived from an EMBL/GenBank/DDBJ whole genome shotgun (WGS) entry which is preliminary data.</text>
</comment>
<feature type="compositionally biased region" description="Polar residues" evidence="4">
    <location>
        <begin position="1"/>
        <end position="15"/>
    </location>
</feature>
<dbReference type="PANTHER" id="PTHR43214:SF41">
    <property type="entry name" value="NITRATE_NITRITE RESPONSE REGULATOR PROTEIN NARP"/>
    <property type="match status" value="1"/>
</dbReference>
<feature type="region of interest" description="Disordered" evidence="4">
    <location>
        <begin position="195"/>
        <end position="224"/>
    </location>
</feature>
<dbReference type="PROSITE" id="PS00622">
    <property type="entry name" value="HTH_LUXR_1"/>
    <property type="match status" value="1"/>
</dbReference>
<organism evidence="6 7">
    <name type="scientific">Streptomyces gamaensis</name>
    <dbReference type="NCBI Taxonomy" id="1763542"/>
    <lineage>
        <taxon>Bacteria</taxon>
        <taxon>Bacillati</taxon>
        <taxon>Actinomycetota</taxon>
        <taxon>Actinomycetes</taxon>
        <taxon>Kitasatosporales</taxon>
        <taxon>Streptomycetaceae</taxon>
        <taxon>Streptomyces</taxon>
    </lineage>
</organism>
<dbReference type="Pfam" id="PF00196">
    <property type="entry name" value="GerE"/>
    <property type="match status" value="1"/>
</dbReference>
<evidence type="ECO:0000256" key="1">
    <source>
        <dbReference type="ARBA" id="ARBA00023015"/>
    </source>
</evidence>
<feature type="compositionally biased region" description="Polar residues" evidence="4">
    <location>
        <begin position="28"/>
        <end position="58"/>
    </location>
</feature>
<dbReference type="CDD" id="cd06170">
    <property type="entry name" value="LuxR_C_like"/>
    <property type="match status" value="1"/>
</dbReference>
<dbReference type="InterPro" id="IPR000792">
    <property type="entry name" value="Tscrpt_reg_LuxR_C"/>
</dbReference>
<sequence length="818" mass="86250">AHTATPAWQQPTGGSPSLRRALDEGTDTALSPTSEAPGTRQAQAHTATPARQQPTGGNPSLLHALDEGTDTALSPTSEAPGTRQAQAHTATPAWQQPTGGSPSLRRALDEGTDTALSPASEAPGTRQAQAHTATPARQQPTGGNPSLLHALDEGTDTALSPASEAPDARRAQAHTTAPAWQRLTSDSPLLLHALAEDADTTPSLTSEIPGARRARRLGGAGGPAPVPGPAFAAAVRRLLGRLGPEALRSAGVLAALGPSATPSRVGALIVRLAGDARGVAVLDAVGLTEAGRYRCEAARDVVLAETPPSERAAAHREIARFLYEDGADPAEVSHHLVAAGPVPEDWATRTLREAAGQALRANDGQRAVRCLRTAYEACAPDGRVRAAVRAELAQAEWEMDPATARRHLDALLRAHHDGHLPARCGVDLAGHLLWHGRPADAEDVLRDLDAAAADLPEDCRDRLETVRVWYARAYPVPGGRHHGLSAYGEAGRVGAIDAQADGATLLRALLADRPEDGTVEAAERLLQGVVLHRPPVAPAVAALASFVQAGRLDRAAAWCELLYREARGRTPTVRALFAAACAAVHCRVGDPDLGRRRADEALTLVRPDAWGVAVGVPLAAKALACTAQGDTEAAAECFRVAVPEAMFRSLPALHYLQARGCHHLSVGRHHAALGDFHACRDLMAAWRLDLPSYVSWRVPAAEALIGLNRPEEAGELLDAELSRPRPGNTWLHARARELRARLPTASRPRAQATAEDLSAAERRVAELAALGRTNREIADALFVTRSTVEQHLTRVYRKLAVRGRAELAAALGAGEPGR</sequence>
<dbReference type="PRINTS" id="PR00038">
    <property type="entry name" value="HTHLUXR"/>
</dbReference>
<feature type="region of interest" description="Disordered" evidence="4">
    <location>
        <begin position="1"/>
        <end position="178"/>
    </location>
</feature>
<dbReference type="InterPro" id="IPR011990">
    <property type="entry name" value="TPR-like_helical_dom_sf"/>
</dbReference>
<dbReference type="InterPro" id="IPR039420">
    <property type="entry name" value="WalR-like"/>
</dbReference>
<name>A0ABW0ZDT7_9ACTN</name>
<dbReference type="Gene3D" id="1.10.10.10">
    <property type="entry name" value="Winged helix-like DNA-binding domain superfamily/Winged helix DNA-binding domain"/>
    <property type="match status" value="1"/>
</dbReference>